<protein>
    <recommendedName>
        <fullName evidence="3">thiazole synthase</fullName>
        <ecNumber evidence="3">2.8.1.10</ecNumber>
    </recommendedName>
</protein>
<name>I4B5W6_TURPD</name>
<dbReference type="Gene3D" id="3.20.20.70">
    <property type="entry name" value="Aldolase class I"/>
    <property type="match status" value="1"/>
</dbReference>
<dbReference type="InterPro" id="IPR008867">
    <property type="entry name" value="ThiG"/>
</dbReference>
<dbReference type="RefSeq" id="WP_014803180.1">
    <property type="nucleotide sequence ID" value="NC_018020.1"/>
</dbReference>
<dbReference type="EC" id="2.8.1.10" evidence="3"/>
<comment type="pathway">
    <text evidence="2">Cofactor biosynthesis; thiamine diphosphate biosynthesis.</text>
</comment>
<proteinExistence type="predicted"/>
<gene>
    <name evidence="9" type="ordered locus">Turpa_2027</name>
</gene>
<reference evidence="9 10" key="1">
    <citation type="submission" date="2012-06" db="EMBL/GenBank/DDBJ databases">
        <title>The complete chromosome of genome of Turneriella parva DSM 21527.</title>
        <authorList>
            <consortium name="US DOE Joint Genome Institute (JGI-PGF)"/>
            <person name="Lucas S."/>
            <person name="Han J."/>
            <person name="Lapidus A."/>
            <person name="Bruce D."/>
            <person name="Goodwin L."/>
            <person name="Pitluck S."/>
            <person name="Peters L."/>
            <person name="Kyrpides N."/>
            <person name="Mavromatis K."/>
            <person name="Ivanova N."/>
            <person name="Mikhailova N."/>
            <person name="Chertkov O."/>
            <person name="Detter J.C."/>
            <person name="Tapia R."/>
            <person name="Han C."/>
            <person name="Land M."/>
            <person name="Hauser L."/>
            <person name="Markowitz V."/>
            <person name="Cheng J.-F."/>
            <person name="Hugenholtz P."/>
            <person name="Woyke T."/>
            <person name="Wu D."/>
            <person name="Gronow S."/>
            <person name="Wellnitz S."/>
            <person name="Brambilla E."/>
            <person name="Klenk H.-P."/>
            <person name="Eisen J.A."/>
        </authorList>
    </citation>
    <scope>NUCLEOTIDE SEQUENCE [LARGE SCALE GENOMIC DNA]</scope>
    <source>
        <strain evidence="10">ATCC BAA-1111 / DSM 21527 / NCTC 11395 / H</strain>
    </source>
</reference>
<dbReference type="OrthoDB" id="9805935at2"/>
<accession>I4B5W6</accession>
<keyword evidence="5" id="KW-0784">Thiamine biosynthesis</keyword>
<dbReference type="HOGENOM" id="CLU_062233_1_0_12"/>
<dbReference type="SUPFAM" id="SSF110399">
    <property type="entry name" value="ThiG-like"/>
    <property type="match status" value="1"/>
</dbReference>
<organism evidence="9 10">
    <name type="scientific">Turneriella parva (strain ATCC BAA-1111 / DSM 21527 / NCTC 11395 / H)</name>
    <name type="common">Leptospira parva</name>
    <dbReference type="NCBI Taxonomy" id="869212"/>
    <lineage>
        <taxon>Bacteria</taxon>
        <taxon>Pseudomonadati</taxon>
        <taxon>Spirochaetota</taxon>
        <taxon>Spirochaetia</taxon>
        <taxon>Leptospirales</taxon>
        <taxon>Leptospiraceae</taxon>
        <taxon>Turneriella</taxon>
    </lineage>
</organism>
<dbReference type="EMBL" id="CP002959">
    <property type="protein sequence ID" value="AFM12673.1"/>
    <property type="molecule type" value="Genomic_DNA"/>
</dbReference>
<keyword evidence="10" id="KW-1185">Reference proteome</keyword>
<dbReference type="GO" id="GO:1990107">
    <property type="term" value="F:thiazole synthase activity"/>
    <property type="evidence" value="ECO:0007669"/>
    <property type="project" value="UniProtKB-EC"/>
</dbReference>
<dbReference type="AlphaFoldDB" id="I4B5W6"/>
<comment type="catalytic activity">
    <reaction evidence="7">
        <text>[ThiS sulfur-carrier protein]-C-terminal-Gly-aminoethanethioate + 2-iminoacetate + 1-deoxy-D-xylulose 5-phosphate = [ThiS sulfur-carrier protein]-C-terminal Gly-Gly + 2-[(2R,5Z)-2-carboxy-4-methylthiazol-5(2H)-ylidene]ethyl phosphate + 2 H2O + H(+)</text>
        <dbReference type="Rhea" id="RHEA:26297"/>
        <dbReference type="Rhea" id="RHEA-COMP:12909"/>
        <dbReference type="Rhea" id="RHEA-COMP:19908"/>
        <dbReference type="ChEBI" id="CHEBI:15377"/>
        <dbReference type="ChEBI" id="CHEBI:15378"/>
        <dbReference type="ChEBI" id="CHEBI:57792"/>
        <dbReference type="ChEBI" id="CHEBI:62899"/>
        <dbReference type="ChEBI" id="CHEBI:77846"/>
        <dbReference type="ChEBI" id="CHEBI:90778"/>
        <dbReference type="ChEBI" id="CHEBI:232372"/>
        <dbReference type="EC" id="2.8.1.10"/>
    </reaction>
</comment>
<keyword evidence="4" id="KW-0808">Transferase</keyword>
<feature type="domain" description="Thiazole synthase ThiG" evidence="8">
    <location>
        <begin position="13"/>
        <end position="261"/>
    </location>
</feature>
<dbReference type="UniPathway" id="UPA00060"/>
<dbReference type="PANTHER" id="PTHR34266:SF2">
    <property type="entry name" value="THIAZOLE SYNTHASE"/>
    <property type="match status" value="1"/>
</dbReference>
<evidence type="ECO:0000256" key="3">
    <source>
        <dbReference type="ARBA" id="ARBA00011960"/>
    </source>
</evidence>
<evidence type="ECO:0000313" key="9">
    <source>
        <dbReference type="EMBL" id="AFM12673.1"/>
    </source>
</evidence>
<dbReference type="InterPro" id="IPR033983">
    <property type="entry name" value="Thiazole_synthase_ThiG"/>
</dbReference>
<evidence type="ECO:0000256" key="5">
    <source>
        <dbReference type="ARBA" id="ARBA00022977"/>
    </source>
</evidence>
<evidence type="ECO:0000256" key="1">
    <source>
        <dbReference type="ARBA" id="ARBA00002834"/>
    </source>
</evidence>
<evidence type="ECO:0000259" key="8">
    <source>
        <dbReference type="Pfam" id="PF05690"/>
    </source>
</evidence>
<evidence type="ECO:0000313" key="10">
    <source>
        <dbReference type="Proteomes" id="UP000006048"/>
    </source>
</evidence>
<evidence type="ECO:0000256" key="7">
    <source>
        <dbReference type="ARBA" id="ARBA00049897"/>
    </source>
</evidence>
<dbReference type="GO" id="GO:0009229">
    <property type="term" value="P:thiamine diphosphate biosynthetic process"/>
    <property type="evidence" value="ECO:0007669"/>
    <property type="project" value="UniProtKB-UniPathway"/>
</dbReference>
<comment type="function">
    <text evidence="1">Catalyzes the rearrangement of 1-deoxy-D-xylulose 5-phosphate (DXP) to produce the thiazole phosphate moiety of thiamine. Sulfur is provided by the thiocarboxylate moiety of the carrier protein ThiS. In vitro, sulfur can be provided by H(2)S.</text>
</comment>
<dbReference type="InterPro" id="IPR013785">
    <property type="entry name" value="Aldolase_TIM"/>
</dbReference>
<dbReference type="PATRIC" id="fig|869212.3.peg.2029"/>
<dbReference type="Proteomes" id="UP000006048">
    <property type="component" value="Chromosome"/>
</dbReference>
<evidence type="ECO:0000256" key="4">
    <source>
        <dbReference type="ARBA" id="ARBA00022679"/>
    </source>
</evidence>
<dbReference type="KEGG" id="tpx:Turpa_2027"/>
<dbReference type="Pfam" id="PF05690">
    <property type="entry name" value="ThiG"/>
    <property type="match status" value="1"/>
</dbReference>
<keyword evidence="6" id="KW-0704">Schiff base</keyword>
<evidence type="ECO:0000256" key="2">
    <source>
        <dbReference type="ARBA" id="ARBA00004948"/>
    </source>
</evidence>
<sequence>MKSPDSDTLALGPVSLNSRLIVGTGRYPTLEIMQACHRVAETQMVTVALRRIEVRDSNRSASLVDHVDTTNITLLPNTAGCAFAADALRLARIAAAMGNTHLKIEVTGDVQTLLPDPIETLKAVELIKADPASKHLYLMVYTSDDPVMARRLADAGAECIMPAASPIGSGRGVANEANLTILLTMMRGRLPVIVDAGIGTPSHAARAMELGADAVLLNTAIAKAKDPVLMAAAMRDAVKAGRAGFLAGAIPAKLYATASSPQ</sequence>
<evidence type="ECO:0000256" key="6">
    <source>
        <dbReference type="ARBA" id="ARBA00023270"/>
    </source>
</evidence>
<dbReference type="STRING" id="869212.Turpa_2027"/>
<dbReference type="PANTHER" id="PTHR34266">
    <property type="entry name" value="THIAZOLE SYNTHASE"/>
    <property type="match status" value="1"/>
</dbReference>